<comment type="caution">
    <text evidence="2">The sequence shown here is derived from an EMBL/GenBank/DDBJ whole genome shotgun (WGS) entry which is preliminary data.</text>
</comment>
<evidence type="ECO:0000313" key="3">
    <source>
        <dbReference type="Proteomes" id="UP001604335"/>
    </source>
</evidence>
<accession>A0ABW7C8F1</accession>
<reference evidence="3" key="1">
    <citation type="journal article" date="2024" name="Algal Res.">
        <title>Biochemical, toxicological and genomic investigation of a high-biomass producing Limnothrix strain isolated from Italian shallow drinking water reservoir.</title>
        <authorList>
            <person name="Simonazzi M."/>
            <person name="Shishido T.K."/>
            <person name="Delbaje E."/>
            <person name="Wahlsten M."/>
            <person name="Fewer D.P."/>
            <person name="Sivonen K."/>
            <person name="Pezzolesi L."/>
            <person name="Pistocchi R."/>
        </authorList>
    </citation>
    <scope>NUCLEOTIDE SEQUENCE [LARGE SCALE GENOMIC DNA]</scope>
    <source>
        <strain evidence="3">LRLZ20PSL1</strain>
    </source>
</reference>
<dbReference type="Proteomes" id="UP001604335">
    <property type="component" value="Unassembled WGS sequence"/>
</dbReference>
<dbReference type="PANTHER" id="PTHR37466">
    <property type="entry name" value="SLR1628 PROTEIN"/>
    <property type="match status" value="1"/>
</dbReference>
<protein>
    <submittedName>
        <fullName evidence="2">DUF2237 domain-containing protein</fullName>
    </submittedName>
</protein>
<proteinExistence type="predicted"/>
<keyword evidence="3" id="KW-1185">Reference proteome</keyword>
<name>A0ABW7C8F1_9CYAN</name>
<dbReference type="EMBL" id="JAZAQF010000006">
    <property type="protein sequence ID" value="MFG3816198.1"/>
    <property type="molecule type" value="Genomic_DNA"/>
</dbReference>
<dbReference type="Pfam" id="PF09996">
    <property type="entry name" value="DUF2237"/>
    <property type="match status" value="1"/>
</dbReference>
<gene>
    <name evidence="2" type="ORF">VPK24_01005</name>
</gene>
<evidence type="ECO:0000256" key="1">
    <source>
        <dbReference type="SAM" id="MobiDB-lite"/>
    </source>
</evidence>
<feature type="compositionally biased region" description="Basic and acidic residues" evidence="1">
    <location>
        <begin position="1"/>
        <end position="16"/>
    </location>
</feature>
<dbReference type="InterPro" id="IPR018714">
    <property type="entry name" value="DUF2237"/>
</dbReference>
<evidence type="ECO:0000313" key="2">
    <source>
        <dbReference type="EMBL" id="MFG3816198.1"/>
    </source>
</evidence>
<organism evidence="2 3">
    <name type="scientific">Limnothrix redekei LRLZ20PSL1</name>
    <dbReference type="NCBI Taxonomy" id="3112953"/>
    <lineage>
        <taxon>Bacteria</taxon>
        <taxon>Bacillati</taxon>
        <taxon>Cyanobacteriota</taxon>
        <taxon>Cyanophyceae</taxon>
        <taxon>Pseudanabaenales</taxon>
        <taxon>Pseudanabaenaceae</taxon>
        <taxon>Limnothrix</taxon>
    </lineage>
</organism>
<dbReference type="Gene3D" id="3.30.56.110">
    <property type="entry name" value="Protein of unknown function DUF2237"/>
    <property type="match status" value="1"/>
</dbReference>
<feature type="compositionally biased region" description="Polar residues" evidence="1">
    <location>
        <begin position="20"/>
        <end position="40"/>
    </location>
</feature>
<sequence length="174" mass="18488">MNTENTGRKPEQEPKPGAEPNQQPFSASDQTDPSQGTNKGPKNVLGGPLALCSQNPITGFYRTGCCETGPLDRGSHTVCAQVTAAFLEFTRSRGNDLSTPLPWADFPGLKPGDRWCLCASRWLESVAAGAAPPVDLQATHEAALRIVPLEALKRHALPRSPEASSDGTQPNQAS</sequence>
<dbReference type="PANTHER" id="PTHR37466:SF1">
    <property type="entry name" value="SLR1628 PROTEIN"/>
    <property type="match status" value="1"/>
</dbReference>
<feature type="region of interest" description="Disordered" evidence="1">
    <location>
        <begin position="1"/>
        <end position="45"/>
    </location>
</feature>